<dbReference type="EMBL" id="LWBO01000012">
    <property type="protein sequence ID" value="OQP48400.1"/>
    <property type="molecule type" value="Genomic_DNA"/>
</dbReference>
<comment type="caution">
    <text evidence="2">The sequence shown here is derived from an EMBL/GenBank/DDBJ whole genome shotgun (WGS) entry which is preliminary data.</text>
</comment>
<protein>
    <submittedName>
        <fullName evidence="2">Uncharacterized protein</fullName>
    </submittedName>
</protein>
<sequence length="289" mass="34408">MKPPRNKYYLLNYIFLFCLVTLVVNDHYLKYEYGNWVTGKLSDIVGIILLPLLLTWLFPSAKEKSIIISAALLIFWKSPFSQGFIDFYNRFAIIRTSRVVDYTDLFVLLLLPIPWFLIKRIDDLHPIKIHRVNPVLILLPTLVSLMADEPPIYYRFTRTRGNLECLGCHINVNYNQDEILAMLKEDGIVFDKITPAYWEDFSYDYDKDTTWRILEDQNGHYYKLNRLVIGKDTLRDIDFTMRTFRNKRTRIYFNGMNVSDDISTGSLMRKARKRYRRLLFRLLTDQLKD</sequence>
<organism evidence="2 3">
    <name type="scientific">Niastella koreensis</name>
    <dbReference type="NCBI Taxonomy" id="354356"/>
    <lineage>
        <taxon>Bacteria</taxon>
        <taxon>Pseudomonadati</taxon>
        <taxon>Bacteroidota</taxon>
        <taxon>Chitinophagia</taxon>
        <taxon>Chitinophagales</taxon>
        <taxon>Chitinophagaceae</taxon>
        <taxon>Niastella</taxon>
    </lineage>
</organism>
<evidence type="ECO:0000256" key="1">
    <source>
        <dbReference type="SAM" id="Phobius"/>
    </source>
</evidence>
<accession>A0ABX3NVW7</accession>
<evidence type="ECO:0000313" key="2">
    <source>
        <dbReference type="EMBL" id="OQP48400.1"/>
    </source>
</evidence>
<dbReference type="Proteomes" id="UP000192277">
    <property type="component" value="Unassembled WGS sequence"/>
</dbReference>
<gene>
    <name evidence="2" type="ORF">A4D02_06700</name>
</gene>
<feature type="transmembrane region" description="Helical" evidence="1">
    <location>
        <begin position="12"/>
        <end position="29"/>
    </location>
</feature>
<name>A0ABX3NVW7_9BACT</name>
<feature type="transmembrane region" description="Helical" evidence="1">
    <location>
        <begin position="99"/>
        <end position="118"/>
    </location>
</feature>
<reference evidence="2 3" key="1">
    <citation type="submission" date="2016-04" db="EMBL/GenBank/DDBJ databases">
        <authorList>
            <person name="Chen L."/>
            <person name="Zhuang W."/>
            <person name="Wang G."/>
        </authorList>
    </citation>
    <scope>NUCLEOTIDE SEQUENCE [LARGE SCALE GENOMIC DNA]</scope>
    <source>
        <strain evidence="3">GR20</strain>
    </source>
</reference>
<keyword evidence="1" id="KW-1133">Transmembrane helix</keyword>
<dbReference type="RefSeq" id="WP_014221598.1">
    <property type="nucleotide sequence ID" value="NZ_LWBO01000012.1"/>
</dbReference>
<proteinExistence type="predicted"/>
<keyword evidence="1" id="KW-0812">Transmembrane</keyword>
<feature type="transmembrane region" description="Helical" evidence="1">
    <location>
        <begin position="41"/>
        <end position="59"/>
    </location>
</feature>
<evidence type="ECO:0000313" key="3">
    <source>
        <dbReference type="Proteomes" id="UP000192277"/>
    </source>
</evidence>
<keyword evidence="3" id="KW-1185">Reference proteome</keyword>
<keyword evidence="1" id="KW-0472">Membrane</keyword>